<feature type="compositionally biased region" description="Low complexity" evidence="1">
    <location>
        <begin position="13"/>
        <end position="27"/>
    </location>
</feature>
<feature type="compositionally biased region" description="Basic and acidic residues" evidence="1">
    <location>
        <begin position="449"/>
        <end position="462"/>
    </location>
</feature>
<organism evidence="2">
    <name type="scientific">Chlamydomonas euryale</name>
    <dbReference type="NCBI Taxonomy" id="1486919"/>
    <lineage>
        <taxon>Eukaryota</taxon>
        <taxon>Viridiplantae</taxon>
        <taxon>Chlorophyta</taxon>
        <taxon>core chlorophytes</taxon>
        <taxon>Chlorophyceae</taxon>
        <taxon>CS clade</taxon>
        <taxon>Chlamydomonadales</taxon>
        <taxon>Chlamydomonadaceae</taxon>
        <taxon>Chlamydomonas</taxon>
    </lineage>
</organism>
<feature type="region of interest" description="Disordered" evidence="1">
    <location>
        <begin position="371"/>
        <end position="505"/>
    </location>
</feature>
<feature type="compositionally biased region" description="Low complexity" evidence="1">
    <location>
        <begin position="67"/>
        <end position="93"/>
    </location>
</feature>
<sequence length="505" mass="52110">MAAVPTGVSGEVAGEPAGPPAAAAAAPTIRPVSQAADELSWLFGEHADRRAQPERASSTSAGNGCGADAATARPPLAAPGACPPGGASATPSSQALEELARLLGVEELALLRVEEPARPPGVDLACPHPTPQSAGACFPPGTLQQHGAAADDGSGRTAAPASLWPPDGGHDSAVPGALPPPSASVALAAATPDSGTEPAVATQPYLQCSHSNAAKEVAALLHPVLPTRMSGPPLQEGQQQQQSEQQQQRPAQGPLPSGRPLSSASREIATLLGAALPPEVGHSKGVGERPQPLQQAQRQAQQQQQQQQAQQQQQQPVPQGVGEAASPRSGTARGDILHERLQQHHAQAQQLLALLQQQHHTHFTELQELLQQAGADAGPPVAAGSDSVRLARDTPTPPPPPLSPRSPPRDALLLPIGGSQGAKPLPHVPSGPHVAPCAGAPSPRQSQQRHGEGQQHQQDQHQQRQRQQEPMCPPLPERSGGMLDDGQSLRDLFSEWLAPPSDVDS</sequence>
<evidence type="ECO:0000256" key="1">
    <source>
        <dbReference type="SAM" id="MobiDB-lite"/>
    </source>
</evidence>
<feature type="compositionally biased region" description="Low complexity" evidence="1">
    <location>
        <begin position="230"/>
        <end position="256"/>
    </location>
</feature>
<name>A0A7R9Z1B9_9CHLO</name>
<protein>
    <submittedName>
        <fullName evidence="2">Uncharacterized protein</fullName>
    </submittedName>
</protein>
<feature type="compositionally biased region" description="Low complexity" evidence="1">
    <location>
        <begin position="373"/>
        <end position="384"/>
    </location>
</feature>
<reference evidence="2" key="1">
    <citation type="submission" date="2021-01" db="EMBL/GenBank/DDBJ databases">
        <authorList>
            <person name="Corre E."/>
            <person name="Pelletier E."/>
            <person name="Niang G."/>
            <person name="Scheremetjew M."/>
            <person name="Finn R."/>
            <person name="Kale V."/>
            <person name="Holt S."/>
            <person name="Cochrane G."/>
            <person name="Meng A."/>
            <person name="Brown T."/>
            <person name="Cohen L."/>
        </authorList>
    </citation>
    <scope>NUCLEOTIDE SEQUENCE</scope>
    <source>
        <strain evidence="2">CCMP219</strain>
    </source>
</reference>
<evidence type="ECO:0000313" key="2">
    <source>
        <dbReference type="EMBL" id="CAD8298844.1"/>
    </source>
</evidence>
<feature type="region of interest" description="Disordered" evidence="1">
    <location>
        <begin position="226"/>
        <end position="345"/>
    </location>
</feature>
<accession>A0A7R9Z1B9</accession>
<feature type="region of interest" description="Disordered" evidence="1">
    <location>
        <begin position="1"/>
        <end position="93"/>
    </location>
</feature>
<dbReference type="EMBL" id="HBEC01031833">
    <property type="protein sequence ID" value="CAD8298844.1"/>
    <property type="molecule type" value="Transcribed_RNA"/>
</dbReference>
<gene>
    <name evidence="2" type="ORF">CEUR00632_LOCUS14773</name>
</gene>
<feature type="compositionally biased region" description="Pro residues" evidence="1">
    <location>
        <begin position="395"/>
        <end position="406"/>
    </location>
</feature>
<proteinExistence type="predicted"/>
<feature type="compositionally biased region" description="Low complexity" evidence="1">
    <location>
        <begin position="290"/>
        <end position="319"/>
    </location>
</feature>
<feature type="region of interest" description="Disordered" evidence="1">
    <location>
        <begin position="139"/>
        <end position="202"/>
    </location>
</feature>
<dbReference type="AlphaFoldDB" id="A0A7R9Z1B9"/>